<dbReference type="Gene3D" id="3.30.300.20">
    <property type="match status" value="1"/>
</dbReference>
<accession>A0AA49JTC2</accession>
<organism evidence="2 3">
    <name type="scientific">Pseudogemmatithrix spongiicola</name>
    <dbReference type="NCBI Taxonomy" id="3062599"/>
    <lineage>
        <taxon>Bacteria</taxon>
        <taxon>Pseudomonadati</taxon>
        <taxon>Gemmatimonadota</taxon>
        <taxon>Gemmatimonadia</taxon>
        <taxon>Gemmatimonadales</taxon>
        <taxon>Gemmatimonadaceae</taxon>
        <taxon>Pseudogemmatithrix</taxon>
    </lineage>
</organism>
<reference evidence="2" key="1">
    <citation type="submission" date="2023-07" db="EMBL/GenBank/DDBJ databases">
        <authorList>
            <person name="Haufschild T."/>
            <person name="Kallscheuer N."/>
            <person name="Hammer J."/>
            <person name="Kohn T."/>
            <person name="Kabuu M."/>
            <person name="Jogler M."/>
            <person name="Wohfarth N."/>
            <person name="Heuer A."/>
            <person name="Rohde M."/>
            <person name="van Teeseling M.C.F."/>
            <person name="Jogler C."/>
        </authorList>
    </citation>
    <scope>NUCLEOTIDE SEQUENCE</scope>
    <source>
        <strain evidence="1">Strain 138</strain>
        <strain evidence="2">Strain 318</strain>
    </source>
</reference>
<dbReference type="InterPro" id="IPR019904">
    <property type="entry name" value="Peroxiredoxin_OsmC"/>
</dbReference>
<dbReference type="Proteomes" id="UP001229955">
    <property type="component" value="Chromosome"/>
</dbReference>
<dbReference type="InterPro" id="IPR003718">
    <property type="entry name" value="OsmC/Ohr_fam"/>
</dbReference>
<keyword evidence="3" id="KW-1185">Reference proteome</keyword>
<dbReference type="AlphaFoldDB" id="A0AA49JYT2"/>
<evidence type="ECO:0000313" key="1">
    <source>
        <dbReference type="EMBL" id="WKW11647.1"/>
    </source>
</evidence>
<accession>A0AA49JYT2</accession>
<name>A0AA49JYT2_9BACT</name>
<gene>
    <name evidence="1" type="ORF">Strain138_000904</name>
    <name evidence="2" type="ORF">Strain318_000904</name>
</gene>
<dbReference type="InterPro" id="IPR052707">
    <property type="entry name" value="OsmC_Ohr_Peroxiredoxin"/>
</dbReference>
<protein>
    <submittedName>
        <fullName evidence="2">OsmC family protein</fullName>
    </submittedName>
</protein>
<dbReference type="EMBL" id="CP130612">
    <property type="protein sequence ID" value="WKW11647.1"/>
    <property type="molecule type" value="Genomic_DNA"/>
</dbReference>
<dbReference type="KEGG" id="pspc:Strain318_000904"/>
<dbReference type="GO" id="GO:0004601">
    <property type="term" value="F:peroxidase activity"/>
    <property type="evidence" value="ECO:0007669"/>
    <property type="project" value="InterPro"/>
</dbReference>
<dbReference type="PANTHER" id="PTHR42830:SF1">
    <property type="entry name" value="OSMOTICALLY INDUCIBLE FAMILY PROTEIN"/>
    <property type="match status" value="1"/>
</dbReference>
<dbReference type="SUPFAM" id="SSF82784">
    <property type="entry name" value="OsmC-like"/>
    <property type="match status" value="1"/>
</dbReference>
<dbReference type="EMBL" id="CP130613">
    <property type="protein sequence ID" value="WKW14557.1"/>
    <property type="molecule type" value="Genomic_DNA"/>
</dbReference>
<sequence>MITRKAHAKWEGELKVGTGHLRLGSGAYEGKYSFGTRFEGAPGTNPEELLGAAHAGCFSMALNLGISQAGFAAAYVDTTAEVQMDKVDGGMAIVHIKLTTKAKVPGLSSAKFHELAEATKVNCIISKALRVPMSVDATLET</sequence>
<dbReference type="NCBIfam" id="TIGR03562">
    <property type="entry name" value="osmo_induc_OsmC"/>
    <property type="match status" value="1"/>
</dbReference>
<dbReference type="GO" id="GO:0006979">
    <property type="term" value="P:response to oxidative stress"/>
    <property type="evidence" value="ECO:0007669"/>
    <property type="project" value="InterPro"/>
</dbReference>
<evidence type="ECO:0000313" key="3">
    <source>
        <dbReference type="Proteomes" id="UP001229955"/>
    </source>
</evidence>
<dbReference type="PANTHER" id="PTHR42830">
    <property type="entry name" value="OSMOTICALLY INDUCIBLE FAMILY PROTEIN"/>
    <property type="match status" value="1"/>
</dbReference>
<evidence type="ECO:0000313" key="2">
    <source>
        <dbReference type="EMBL" id="WKW14557.1"/>
    </source>
</evidence>
<proteinExistence type="predicted"/>
<dbReference type="InterPro" id="IPR015946">
    <property type="entry name" value="KH_dom-like_a/b"/>
</dbReference>
<dbReference type="InterPro" id="IPR036102">
    <property type="entry name" value="OsmC/Ohrsf"/>
</dbReference>
<dbReference type="RefSeq" id="WP_367887345.1">
    <property type="nucleotide sequence ID" value="NZ_CP130612.1"/>
</dbReference>
<dbReference type="Pfam" id="PF02566">
    <property type="entry name" value="OsmC"/>
    <property type="match status" value="1"/>
</dbReference>